<feature type="compositionally biased region" description="Pro residues" evidence="8">
    <location>
        <begin position="19"/>
        <end position="40"/>
    </location>
</feature>
<dbReference type="EMBL" id="CAJPDR010000225">
    <property type="protein sequence ID" value="CAF9927215.1"/>
    <property type="molecule type" value="Genomic_DNA"/>
</dbReference>
<feature type="binding site" evidence="6">
    <location>
        <position position="359"/>
    </location>
    <ligand>
        <name>Mg(2+)</name>
        <dbReference type="ChEBI" id="CHEBI:18420"/>
        <label>1</label>
    </ligand>
</feature>
<accession>A0A8H3ITJ4</accession>
<protein>
    <recommendedName>
        <fullName evidence="9">Endonuclease/exonuclease/phosphatase domain-containing protein</fullName>
    </recommendedName>
</protein>
<dbReference type="GO" id="GO:0046872">
    <property type="term" value="F:metal ion binding"/>
    <property type="evidence" value="ECO:0007669"/>
    <property type="project" value="UniProtKB-KW"/>
</dbReference>
<reference evidence="10" key="1">
    <citation type="submission" date="2021-03" db="EMBL/GenBank/DDBJ databases">
        <authorList>
            <person name="Tagirdzhanova G."/>
        </authorList>
    </citation>
    <scope>NUCLEOTIDE SEQUENCE</scope>
</reference>
<dbReference type="InterPro" id="IPR036691">
    <property type="entry name" value="Endo/exonu/phosph_ase_sf"/>
</dbReference>
<evidence type="ECO:0000256" key="2">
    <source>
        <dbReference type="ARBA" id="ARBA00022723"/>
    </source>
</evidence>
<comment type="similarity">
    <text evidence="1">Belongs to the DNA repair enzymes AP/ExoA family.</text>
</comment>
<feature type="region of interest" description="Disordered" evidence="8">
    <location>
        <begin position="1"/>
        <end position="51"/>
    </location>
</feature>
<evidence type="ECO:0000256" key="1">
    <source>
        <dbReference type="ARBA" id="ARBA00007092"/>
    </source>
</evidence>
<evidence type="ECO:0000313" key="11">
    <source>
        <dbReference type="Proteomes" id="UP000664203"/>
    </source>
</evidence>
<feature type="site" description="Important for catalytic activity" evidence="7">
    <location>
        <position position="329"/>
    </location>
</feature>
<dbReference type="Gene3D" id="3.60.10.10">
    <property type="entry name" value="Endonuclease/exonuclease/phosphatase"/>
    <property type="match status" value="1"/>
</dbReference>
<feature type="domain" description="Endonuclease/exonuclease/phosphatase" evidence="9">
    <location>
        <begin position="58"/>
        <end position="360"/>
    </location>
</feature>
<evidence type="ECO:0000256" key="6">
    <source>
        <dbReference type="PIRSR" id="PIRSR604808-2"/>
    </source>
</evidence>
<dbReference type="AlphaFoldDB" id="A0A8H3ITJ4"/>
<feature type="active site" description="Proton donor/acceptor" evidence="5">
    <location>
        <position position="210"/>
    </location>
</feature>
<dbReference type="GO" id="GO:0005634">
    <property type="term" value="C:nucleus"/>
    <property type="evidence" value="ECO:0007669"/>
    <property type="project" value="TreeGrafter"/>
</dbReference>
<feature type="binding site" evidence="6">
    <location>
        <position position="261"/>
    </location>
    <ligand>
        <name>Mg(2+)</name>
        <dbReference type="ChEBI" id="CHEBI:18420"/>
        <label>1</label>
    </ligand>
</feature>
<evidence type="ECO:0000313" key="10">
    <source>
        <dbReference type="EMBL" id="CAF9927215.1"/>
    </source>
</evidence>
<dbReference type="Pfam" id="PF03372">
    <property type="entry name" value="Exo_endo_phos"/>
    <property type="match status" value="1"/>
</dbReference>
<feature type="binding site" evidence="6">
    <location>
        <position position="111"/>
    </location>
    <ligand>
        <name>Mg(2+)</name>
        <dbReference type="ChEBI" id="CHEBI:18420"/>
        <label>1</label>
    </ligand>
</feature>
<keyword evidence="2 6" id="KW-0479">Metal-binding</keyword>
<dbReference type="PANTHER" id="PTHR22748">
    <property type="entry name" value="AP ENDONUCLEASE"/>
    <property type="match status" value="1"/>
</dbReference>
<keyword evidence="3" id="KW-0378">Hydrolase</keyword>
<comment type="caution">
    <text evidence="10">The sequence shown here is derived from an EMBL/GenBank/DDBJ whole genome shotgun (WGS) entry which is preliminary data.</text>
</comment>
<dbReference type="GO" id="GO:0008081">
    <property type="term" value="F:phosphoric diester hydrolase activity"/>
    <property type="evidence" value="ECO:0007669"/>
    <property type="project" value="TreeGrafter"/>
</dbReference>
<proteinExistence type="inferred from homology"/>
<dbReference type="PROSITE" id="PS51435">
    <property type="entry name" value="AP_NUCLEASE_F1_4"/>
    <property type="match status" value="1"/>
</dbReference>
<dbReference type="GO" id="GO:0003906">
    <property type="term" value="F:DNA-(apurinic or apyrimidinic site) endonuclease activity"/>
    <property type="evidence" value="ECO:0007669"/>
    <property type="project" value="TreeGrafter"/>
</dbReference>
<feature type="site" description="Transition state stabilizer" evidence="7">
    <location>
        <position position="263"/>
    </location>
</feature>
<evidence type="ECO:0000256" key="5">
    <source>
        <dbReference type="PIRSR" id="PIRSR604808-1"/>
    </source>
</evidence>
<dbReference type="GO" id="GO:0008311">
    <property type="term" value="F:double-stranded DNA 3'-5' DNA exonuclease activity"/>
    <property type="evidence" value="ECO:0007669"/>
    <property type="project" value="TreeGrafter"/>
</dbReference>
<keyword evidence="6" id="KW-0464">Manganese</keyword>
<keyword evidence="4 6" id="KW-0460">Magnesium</keyword>
<comment type="cofactor">
    <cofactor evidence="6">
        <name>Mg(2+)</name>
        <dbReference type="ChEBI" id="CHEBI:18420"/>
    </cofactor>
    <cofactor evidence="6">
        <name>Mn(2+)</name>
        <dbReference type="ChEBI" id="CHEBI:29035"/>
    </cofactor>
    <text evidence="6">Probably binds two magnesium or manganese ions per subunit.</text>
</comment>
<evidence type="ECO:0000259" key="9">
    <source>
        <dbReference type="Pfam" id="PF03372"/>
    </source>
</evidence>
<feature type="site" description="Interaction with DNA substrate" evidence="7">
    <location>
        <position position="360"/>
    </location>
</feature>
<gene>
    <name evidence="10" type="ORF">ALECFALPRED_003647</name>
</gene>
<feature type="active site" description="Proton donor/acceptor" evidence="5">
    <location>
        <position position="261"/>
    </location>
</feature>
<sequence>MPSAEISPPPLKRRRISGPHPPPPPPPIHPPLASSSPPPLSAHDPPSTSTADSLRIYSWNINGIGPFLPPSTTPPITTFLKPAPASTAPRGPSLRANLQRWKWPHVLCLQEVKIAPTDLKTQSSVRRVVNAPLDSDDENDSKRHLYDANFCLPRDKHNATGFFGAKVYGVCTLLRRDMPAPAPRTVEWDREGRVLLAEMSEWGMVVVNVYAVNGTTNDYRDPATGKVAGDRHGRKRIFHSRLRDEVRRYEDRGWDVVVAGDINISRSHVDSFPQLRTGQLHVRNRADFEEKFIKDLAMVDTFRSVHGEQRKFTYRPRNKPWGAGGDRVDLILVTKGLEAQGRVRGADVWDSEEERGPSDHVPLFVEVGIPEVGSANTDSLARNELPIEKESES</sequence>
<feature type="active site" description="Proton acceptor" evidence="5">
    <location>
        <position position="360"/>
    </location>
</feature>
<dbReference type="InterPro" id="IPR004808">
    <property type="entry name" value="AP_endonuc_1"/>
</dbReference>
<dbReference type="OrthoDB" id="498125at2759"/>
<feature type="binding site" evidence="6">
    <location>
        <position position="263"/>
    </location>
    <ligand>
        <name>Mg(2+)</name>
        <dbReference type="ChEBI" id="CHEBI:18420"/>
        <label>1</label>
    </ligand>
</feature>
<dbReference type="SUPFAM" id="SSF56219">
    <property type="entry name" value="DNase I-like"/>
    <property type="match status" value="1"/>
</dbReference>
<evidence type="ECO:0000256" key="4">
    <source>
        <dbReference type="ARBA" id="ARBA00022842"/>
    </source>
</evidence>
<dbReference type="InterPro" id="IPR005135">
    <property type="entry name" value="Endo/exonuclease/phosphatase"/>
</dbReference>
<evidence type="ECO:0000256" key="8">
    <source>
        <dbReference type="SAM" id="MobiDB-lite"/>
    </source>
</evidence>
<evidence type="ECO:0000256" key="7">
    <source>
        <dbReference type="PIRSR" id="PIRSR604808-3"/>
    </source>
</evidence>
<dbReference type="PANTHER" id="PTHR22748:SF14">
    <property type="entry name" value="ENDONUCLEASE_EXONUCLEASE_PHOSPHATASE DOMAIN-CONTAINING PROTEIN"/>
    <property type="match status" value="1"/>
</dbReference>
<name>A0A8H3ITJ4_9LECA</name>
<organism evidence="10 11">
    <name type="scientific">Alectoria fallacina</name>
    <dbReference type="NCBI Taxonomy" id="1903189"/>
    <lineage>
        <taxon>Eukaryota</taxon>
        <taxon>Fungi</taxon>
        <taxon>Dikarya</taxon>
        <taxon>Ascomycota</taxon>
        <taxon>Pezizomycotina</taxon>
        <taxon>Lecanoromycetes</taxon>
        <taxon>OSLEUM clade</taxon>
        <taxon>Lecanoromycetidae</taxon>
        <taxon>Lecanorales</taxon>
        <taxon>Lecanorineae</taxon>
        <taxon>Parmeliaceae</taxon>
        <taxon>Alectoria</taxon>
    </lineage>
</organism>
<feature type="binding site" evidence="6">
    <location>
        <position position="360"/>
    </location>
    <ligand>
        <name>Mg(2+)</name>
        <dbReference type="ChEBI" id="CHEBI:18420"/>
        <label>1</label>
    </ligand>
</feature>
<feature type="binding site" evidence="6">
    <location>
        <position position="60"/>
    </location>
    <ligand>
        <name>Mg(2+)</name>
        <dbReference type="ChEBI" id="CHEBI:18420"/>
        <label>1</label>
    </ligand>
</feature>
<dbReference type="GO" id="GO:0006284">
    <property type="term" value="P:base-excision repair"/>
    <property type="evidence" value="ECO:0007669"/>
    <property type="project" value="TreeGrafter"/>
</dbReference>
<dbReference type="Proteomes" id="UP000664203">
    <property type="component" value="Unassembled WGS sequence"/>
</dbReference>
<evidence type="ECO:0000256" key="3">
    <source>
        <dbReference type="ARBA" id="ARBA00022801"/>
    </source>
</evidence>
<keyword evidence="11" id="KW-1185">Reference proteome</keyword>